<evidence type="ECO:0000313" key="2">
    <source>
        <dbReference type="EMBL" id="CAI0390927.1"/>
    </source>
</evidence>
<proteinExistence type="predicted"/>
<evidence type="ECO:0000313" key="3">
    <source>
        <dbReference type="Proteomes" id="UP001154282"/>
    </source>
</evidence>
<comment type="caution">
    <text evidence="2">The sequence shown here is derived from an EMBL/GenBank/DDBJ whole genome shotgun (WGS) entry which is preliminary data.</text>
</comment>
<keyword evidence="3" id="KW-1185">Reference proteome</keyword>
<reference evidence="2" key="1">
    <citation type="submission" date="2022-08" db="EMBL/GenBank/DDBJ databases">
        <authorList>
            <person name="Gutierrez-Valencia J."/>
        </authorList>
    </citation>
    <scope>NUCLEOTIDE SEQUENCE</scope>
</reference>
<accession>A0AAV0HZZ8</accession>
<feature type="compositionally biased region" description="Polar residues" evidence="1">
    <location>
        <begin position="1"/>
        <end position="10"/>
    </location>
</feature>
<dbReference type="Proteomes" id="UP001154282">
    <property type="component" value="Unassembled WGS sequence"/>
</dbReference>
<protein>
    <submittedName>
        <fullName evidence="2">Uncharacterized protein</fullName>
    </submittedName>
</protein>
<gene>
    <name evidence="2" type="ORF">LITE_LOCUS6922</name>
</gene>
<feature type="region of interest" description="Disordered" evidence="1">
    <location>
        <begin position="1"/>
        <end position="37"/>
    </location>
</feature>
<evidence type="ECO:0000256" key="1">
    <source>
        <dbReference type="SAM" id="MobiDB-lite"/>
    </source>
</evidence>
<name>A0AAV0HZZ8_9ROSI</name>
<dbReference type="Gene3D" id="1.20.5.340">
    <property type="match status" value="1"/>
</dbReference>
<dbReference type="EMBL" id="CAMGYJ010000003">
    <property type="protein sequence ID" value="CAI0390927.1"/>
    <property type="molecule type" value="Genomic_DNA"/>
</dbReference>
<dbReference type="AlphaFoldDB" id="A0AAV0HZZ8"/>
<feature type="compositionally biased region" description="Basic and acidic residues" evidence="1">
    <location>
        <begin position="12"/>
        <end position="37"/>
    </location>
</feature>
<organism evidence="2 3">
    <name type="scientific">Linum tenue</name>
    <dbReference type="NCBI Taxonomy" id="586396"/>
    <lineage>
        <taxon>Eukaryota</taxon>
        <taxon>Viridiplantae</taxon>
        <taxon>Streptophyta</taxon>
        <taxon>Embryophyta</taxon>
        <taxon>Tracheophyta</taxon>
        <taxon>Spermatophyta</taxon>
        <taxon>Magnoliopsida</taxon>
        <taxon>eudicotyledons</taxon>
        <taxon>Gunneridae</taxon>
        <taxon>Pentapetalae</taxon>
        <taxon>rosids</taxon>
        <taxon>fabids</taxon>
        <taxon>Malpighiales</taxon>
        <taxon>Linaceae</taxon>
        <taxon>Linum</taxon>
    </lineage>
</organism>
<sequence>MADTETNGVATNEKDREVEIFSSPDHRGDGDGEAKLKQKTEALVQENDELKDQVSQLKSEMESLKWEGSEMMQRLEEMESELEEAEENKKTLDSIASRAGELEIESSSSRLELWLDQWWCGSRASPSSSSVLPQRSLVKVV</sequence>